<evidence type="ECO:0000313" key="1">
    <source>
        <dbReference type="EMBL" id="HHJ63948.1"/>
    </source>
</evidence>
<comment type="caution">
    <text evidence="1">The sequence shown here is derived from an EMBL/GenBank/DDBJ whole genome shotgun (WGS) entry which is preliminary data.</text>
</comment>
<gene>
    <name evidence="1" type="ORF">ENJ61_03485</name>
</gene>
<proteinExistence type="predicted"/>
<reference evidence="1" key="1">
    <citation type="journal article" date="2020" name="mSystems">
        <title>Genome- and Community-Level Interaction Insights into Carbon Utilization and Element Cycling Functions of Hydrothermarchaeota in Hydrothermal Sediment.</title>
        <authorList>
            <person name="Zhou Z."/>
            <person name="Liu Y."/>
            <person name="Xu W."/>
            <person name="Pan J."/>
            <person name="Luo Z.H."/>
            <person name="Li M."/>
        </authorList>
    </citation>
    <scope>NUCLEOTIDE SEQUENCE [LARGE SCALE GENOMIC DNA]</scope>
    <source>
        <strain evidence="1">HyVt-501</strain>
    </source>
</reference>
<dbReference type="EMBL" id="DRNB01000129">
    <property type="protein sequence ID" value="HHJ63948.1"/>
    <property type="molecule type" value="Genomic_DNA"/>
</dbReference>
<name>A0A7C5L734_AQUAO</name>
<accession>A0A7C5L734</accession>
<organism evidence="1">
    <name type="scientific">Aquifex aeolicus</name>
    <dbReference type="NCBI Taxonomy" id="63363"/>
    <lineage>
        <taxon>Bacteria</taxon>
        <taxon>Pseudomonadati</taxon>
        <taxon>Aquificota</taxon>
        <taxon>Aquificia</taxon>
        <taxon>Aquificales</taxon>
        <taxon>Aquificaceae</taxon>
        <taxon>Aquifex</taxon>
    </lineage>
</organism>
<sequence length="127" mass="14833">MGAIGPFHYKVWVIGEVLDRYEDCKNGARKPRGKLFVTPATEKLKLTRGAYFENIVIYAVDVESLMERLESPLREIIAGRYFEGDVVTFMEDFGIKSRREARKLIVRAVNKFFHELEKYRKSSRRIA</sequence>
<dbReference type="AlphaFoldDB" id="A0A7C5L734"/>
<dbReference type="Proteomes" id="UP000885792">
    <property type="component" value="Unassembled WGS sequence"/>
</dbReference>
<protein>
    <submittedName>
        <fullName evidence="1">Uncharacterized protein</fullName>
    </submittedName>
</protein>